<name>C4XPQ3_SOLM1</name>
<sequence length="166" mass="19544">MTTESYLHTLPLWGWGPVRTRLTYLAVFLVLSFLYAWLSDYNFATGTGNLSMVLFLAANVYFPFKRLLLHYRIKGVQSFMNRLLVYHIWLNTLSFLVACVHCYIALWGNYWLMLALTLMGLLTFCGFLMWIKYQPGHVKKGIYILHTQQLLFFVMLFAMLKGHYVF</sequence>
<dbReference type="OrthoDB" id="9836861at2"/>
<dbReference type="AlphaFoldDB" id="C4XPQ3"/>
<keyword evidence="1" id="KW-0812">Transmembrane</keyword>
<evidence type="ECO:0000256" key="1">
    <source>
        <dbReference type="SAM" id="Phobius"/>
    </source>
</evidence>
<reference evidence="2 3" key="1">
    <citation type="journal article" date="2009" name="Genome Res.">
        <title>Whole genome sequence of Desulfovibrio magneticus strain RS-1 revealed common gene clusters in magnetotactic bacteria.</title>
        <authorList>
            <person name="Nakazawa H."/>
            <person name="Arakaki A."/>
            <person name="Narita-Yamada S."/>
            <person name="Yashiro I."/>
            <person name="Jinno K."/>
            <person name="Aoki N."/>
            <person name="Tsuruyama A."/>
            <person name="Okamura Y."/>
            <person name="Tanikawa S."/>
            <person name="Fujita N."/>
            <person name="Takeyama H."/>
            <person name="Matsunaga T."/>
        </authorList>
    </citation>
    <scope>NUCLEOTIDE SEQUENCE [LARGE SCALE GENOMIC DNA]</scope>
    <source>
        <strain evidence="3">ATCC 700980 / DSM 13731 / RS-1</strain>
    </source>
</reference>
<feature type="transmembrane region" description="Helical" evidence="1">
    <location>
        <begin position="143"/>
        <end position="160"/>
    </location>
</feature>
<gene>
    <name evidence="2" type="ordered locus">DMR_41120</name>
</gene>
<organism evidence="2 3">
    <name type="scientific">Solidesulfovibrio magneticus (strain ATCC 700980 / DSM 13731 / RS-1)</name>
    <name type="common">Desulfovibrio magneticus</name>
    <dbReference type="NCBI Taxonomy" id="573370"/>
    <lineage>
        <taxon>Bacteria</taxon>
        <taxon>Pseudomonadati</taxon>
        <taxon>Thermodesulfobacteriota</taxon>
        <taxon>Desulfovibrionia</taxon>
        <taxon>Desulfovibrionales</taxon>
        <taxon>Desulfovibrionaceae</taxon>
        <taxon>Solidesulfovibrio</taxon>
    </lineage>
</organism>
<keyword evidence="1" id="KW-1133">Transmembrane helix</keyword>
<dbReference type="RefSeq" id="WP_015862732.1">
    <property type="nucleotide sequence ID" value="NC_012796.1"/>
</dbReference>
<proteinExistence type="predicted"/>
<feature type="transmembrane region" description="Helical" evidence="1">
    <location>
        <begin position="44"/>
        <end position="62"/>
    </location>
</feature>
<protein>
    <submittedName>
        <fullName evidence="2">Hypothetical membrane protein</fullName>
    </submittedName>
</protein>
<dbReference type="Proteomes" id="UP000009071">
    <property type="component" value="Chromosome"/>
</dbReference>
<dbReference type="STRING" id="573370.DMR_41120"/>
<feature type="transmembrane region" description="Helical" evidence="1">
    <location>
        <begin position="112"/>
        <end position="131"/>
    </location>
</feature>
<feature type="transmembrane region" description="Helical" evidence="1">
    <location>
        <begin position="21"/>
        <end position="38"/>
    </location>
</feature>
<accession>C4XPQ3</accession>
<keyword evidence="1" id="KW-0472">Membrane</keyword>
<dbReference type="EMBL" id="AP010904">
    <property type="protein sequence ID" value="BAH77603.1"/>
    <property type="molecule type" value="Genomic_DNA"/>
</dbReference>
<feature type="transmembrane region" description="Helical" evidence="1">
    <location>
        <begin position="83"/>
        <end position="106"/>
    </location>
</feature>
<dbReference type="HOGENOM" id="CLU_1600065_0_0_7"/>
<evidence type="ECO:0000313" key="2">
    <source>
        <dbReference type="EMBL" id="BAH77603.1"/>
    </source>
</evidence>
<evidence type="ECO:0000313" key="3">
    <source>
        <dbReference type="Proteomes" id="UP000009071"/>
    </source>
</evidence>
<keyword evidence="3" id="KW-1185">Reference proteome</keyword>
<dbReference type="KEGG" id="dma:DMR_41120"/>